<reference evidence="13 14" key="1">
    <citation type="submission" date="2018-07" db="EMBL/GenBank/DDBJ databases">
        <title>Genomic Encyclopedia of Type Strains, Phase IV (KMG-IV): sequencing the most valuable type-strain genomes for metagenomic binning, comparative biology and taxonomic classification.</title>
        <authorList>
            <person name="Goeker M."/>
        </authorList>
    </citation>
    <scope>NUCLEOTIDE SEQUENCE [LARGE SCALE GENOMIC DNA]</scope>
    <source>
        <strain evidence="13 14">DSM 5603</strain>
    </source>
</reference>
<evidence type="ECO:0000256" key="5">
    <source>
        <dbReference type="ARBA" id="ARBA00022989"/>
    </source>
</evidence>
<dbReference type="InterPro" id="IPR049142">
    <property type="entry name" value="MS_channel_1st"/>
</dbReference>
<evidence type="ECO:0000259" key="11">
    <source>
        <dbReference type="Pfam" id="PF21088"/>
    </source>
</evidence>
<evidence type="ECO:0000313" key="13">
    <source>
        <dbReference type="EMBL" id="RDI39741.1"/>
    </source>
</evidence>
<feature type="region of interest" description="Disordered" evidence="7">
    <location>
        <begin position="217"/>
        <end position="247"/>
    </location>
</feature>
<feature type="transmembrane region" description="Helical" evidence="8">
    <location>
        <begin position="508"/>
        <end position="533"/>
    </location>
</feature>
<feature type="compositionally biased region" description="Basic and acidic residues" evidence="7">
    <location>
        <begin position="235"/>
        <end position="247"/>
    </location>
</feature>
<dbReference type="InterPro" id="IPR006685">
    <property type="entry name" value="MscS_channel_2nd"/>
</dbReference>
<feature type="chain" id="PRO_5016793944" evidence="9">
    <location>
        <begin position="42"/>
        <end position="836"/>
    </location>
</feature>
<keyword evidence="6 8" id="KW-0472">Membrane</keyword>
<dbReference type="InterPro" id="IPR010920">
    <property type="entry name" value="LSM_dom_sf"/>
</dbReference>
<accession>A0A370G7G0</accession>
<name>A0A370G7G0_GLULI</name>
<dbReference type="GO" id="GO:0005886">
    <property type="term" value="C:plasma membrane"/>
    <property type="evidence" value="ECO:0007669"/>
    <property type="project" value="UniProtKB-SubCell"/>
</dbReference>
<dbReference type="InterPro" id="IPR045276">
    <property type="entry name" value="YbiO_bact"/>
</dbReference>
<dbReference type="Pfam" id="PF21088">
    <property type="entry name" value="MS_channel_1st"/>
    <property type="match status" value="1"/>
</dbReference>
<feature type="domain" description="Mechanosensitive ion channel transmembrane helices 2/3" evidence="11">
    <location>
        <begin position="593"/>
        <end position="633"/>
    </location>
</feature>
<dbReference type="InterPro" id="IPR023408">
    <property type="entry name" value="MscS_beta-dom_sf"/>
</dbReference>
<comment type="subcellular location">
    <subcellularLocation>
        <location evidence="1">Cell membrane</location>
        <topology evidence="1">Multi-pass membrane protein</topology>
    </subcellularLocation>
</comment>
<feature type="transmembrane region" description="Helical" evidence="8">
    <location>
        <begin position="297"/>
        <end position="316"/>
    </location>
</feature>
<dbReference type="InterPro" id="IPR057485">
    <property type="entry name" value="YbiO-like_TM1"/>
</dbReference>
<keyword evidence="3" id="KW-1003">Cell membrane</keyword>
<feature type="compositionally biased region" description="Low complexity" evidence="7">
    <location>
        <begin position="94"/>
        <end position="110"/>
    </location>
</feature>
<feature type="transmembrane region" description="Helical" evidence="8">
    <location>
        <begin position="610"/>
        <end position="630"/>
    </location>
</feature>
<feature type="transmembrane region" description="Helical" evidence="8">
    <location>
        <begin position="585"/>
        <end position="604"/>
    </location>
</feature>
<evidence type="ECO:0000256" key="4">
    <source>
        <dbReference type="ARBA" id="ARBA00022692"/>
    </source>
</evidence>
<evidence type="ECO:0000256" key="6">
    <source>
        <dbReference type="ARBA" id="ARBA00023136"/>
    </source>
</evidence>
<feature type="transmembrane region" description="Helical" evidence="8">
    <location>
        <begin position="448"/>
        <end position="471"/>
    </location>
</feature>
<feature type="transmembrane region" description="Helical" evidence="8">
    <location>
        <begin position="265"/>
        <end position="285"/>
    </location>
</feature>
<dbReference type="Gene3D" id="2.30.30.60">
    <property type="match status" value="1"/>
</dbReference>
<feature type="compositionally biased region" description="Low complexity" evidence="7">
    <location>
        <begin position="42"/>
        <end position="57"/>
    </location>
</feature>
<evidence type="ECO:0000313" key="14">
    <source>
        <dbReference type="Proteomes" id="UP000254958"/>
    </source>
</evidence>
<dbReference type="AlphaFoldDB" id="A0A370G7G0"/>
<dbReference type="Proteomes" id="UP000254958">
    <property type="component" value="Unassembled WGS sequence"/>
</dbReference>
<gene>
    <name evidence="13" type="ORF">C7453_102537</name>
</gene>
<feature type="domain" description="Mechanosensitive ion channel MscS" evidence="10">
    <location>
        <begin position="635"/>
        <end position="699"/>
    </location>
</feature>
<feature type="signal peptide" evidence="9">
    <location>
        <begin position="1"/>
        <end position="41"/>
    </location>
</feature>
<proteinExistence type="inferred from homology"/>
<keyword evidence="5 8" id="KW-1133">Transmembrane helix</keyword>
<dbReference type="SUPFAM" id="SSF82861">
    <property type="entry name" value="Mechanosensitive channel protein MscS (YggB), transmembrane region"/>
    <property type="match status" value="1"/>
</dbReference>
<dbReference type="GO" id="GO:0008381">
    <property type="term" value="F:mechanosensitive monoatomic ion channel activity"/>
    <property type="evidence" value="ECO:0007669"/>
    <property type="project" value="InterPro"/>
</dbReference>
<dbReference type="RefSeq" id="WP_371858481.1">
    <property type="nucleotide sequence ID" value="NZ_BJMI01000009.1"/>
</dbReference>
<evidence type="ECO:0000256" key="1">
    <source>
        <dbReference type="ARBA" id="ARBA00004651"/>
    </source>
</evidence>
<dbReference type="PANTHER" id="PTHR30460">
    <property type="entry name" value="MODERATE CONDUCTANCE MECHANOSENSITIVE CHANNEL YBIO"/>
    <property type="match status" value="1"/>
</dbReference>
<evidence type="ECO:0000256" key="7">
    <source>
        <dbReference type="SAM" id="MobiDB-lite"/>
    </source>
</evidence>
<keyword evidence="4 8" id="KW-0812">Transmembrane</keyword>
<feature type="transmembrane region" description="Helical" evidence="8">
    <location>
        <begin position="412"/>
        <end position="436"/>
    </location>
</feature>
<feature type="transmembrane region" description="Helical" evidence="8">
    <location>
        <begin position="343"/>
        <end position="367"/>
    </location>
</feature>
<dbReference type="SUPFAM" id="SSF50182">
    <property type="entry name" value="Sm-like ribonucleoproteins"/>
    <property type="match status" value="1"/>
</dbReference>
<keyword evidence="9" id="KW-0732">Signal</keyword>
<feature type="region of interest" description="Disordered" evidence="7">
    <location>
        <begin position="90"/>
        <end position="120"/>
    </location>
</feature>
<evidence type="ECO:0000256" key="2">
    <source>
        <dbReference type="ARBA" id="ARBA00008017"/>
    </source>
</evidence>
<evidence type="ECO:0000256" key="8">
    <source>
        <dbReference type="SAM" id="Phobius"/>
    </source>
</evidence>
<dbReference type="SUPFAM" id="SSF82689">
    <property type="entry name" value="Mechanosensitive channel protein MscS (YggB), C-terminal domain"/>
    <property type="match status" value="1"/>
</dbReference>
<organism evidence="13 14">
    <name type="scientific">Gluconacetobacter liquefaciens</name>
    <name type="common">Acetobacter liquefaciens</name>
    <dbReference type="NCBI Taxonomy" id="89584"/>
    <lineage>
        <taxon>Bacteria</taxon>
        <taxon>Pseudomonadati</taxon>
        <taxon>Pseudomonadota</taxon>
        <taxon>Alphaproteobacteria</taxon>
        <taxon>Acetobacterales</taxon>
        <taxon>Acetobacteraceae</taxon>
        <taxon>Gluconacetobacter</taxon>
    </lineage>
</organism>
<evidence type="ECO:0000259" key="10">
    <source>
        <dbReference type="Pfam" id="PF00924"/>
    </source>
</evidence>
<evidence type="ECO:0000256" key="3">
    <source>
        <dbReference type="ARBA" id="ARBA00022475"/>
    </source>
</evidence>
<comment type="similarity">
    <text evidence="2">Belongs to the MscS (TC 1.A.23) family.</text>
</comment>
<feature type="transmembrane region" description="Helical" evidence="8">
    <location>
        <begin position="170"/>
        <end position="188"/>
    </location>
</feature>
<evidence type="ECO:0000256" key="9">
    <source>
        <dbReference type="SAM" id="SignalP"/>
    </source>
</evidence>
<feature type="transmembrane region" description="Helical" evidence="8">
    <location>
        <begin position="539"/>
        <end position="564"/>
    </location>
</feature>
<dbReference type="Pfam" id="PF25392">
    <property type="entry name" value="MS_channel_TM1"/>
    <property type="match status" value="1"/>
</dbReference>
<dbReference type="PANTHER" id="PTHR30460:SF0">
    <property type="entry name" value="MODERATE CONDUCTANCE MECHANOSENSITIVE CHANNEL YBIO"/>
    <property type="match status" value="1"/>
</dbReference>
<dbReference type="InterPro" id="IPR011066">
    <property type="entry name" value="MscS_channel_C_sf"/>
</dbReference>
<feature type="region of interest" description="Disordered" evidence="7">
    <location>
        <begin position="42"/>
        <end position="64"/>
    </location>
</feature>
<dbReference type="Gene3D" id="1.10.287.1260">
    <property type="match status" value="1"/>
</dbReference>
<feature type="domain" description="Moderate conductance mechanosensitive channel YbiO-like transmembrane helix 1" evidence="12">
    <location>
        <begin position="454"/>
        <end position="529"/>
    </location>
</feature>
<feature type="transmembrane region" description="Helical" evidence="8">
    <location>
        <begin position="373"/>
        <end position="391"/>
    </location>
</feature>
<comment type="caution">
    <text evidence="13">The sequence shown here is derived from an EMBL/GenBank/DDBJ whole genome shotgun (WGS) entry which is preliminary data.</text>
</comment>
<feature type="region of interest" description="Disordered" evidence="7">
    <location>
        <begin position="812"/>
        <end position="836"/>
    </location>
</feature>
<dbReference type="Gene3D" id="3.30.70.100">
    <property type="match status" value="1"/>
</dbReference>
<keyword evidence="14" id="KW-1185">Reference proteome</keyword>
<sequence>MSVFPVRGPSFPRAGRRPCRMMPILLLLLGTLCLPSASGRAADAAAAPPSSSQSSPPGMTAQQAQQVLGVLNDPQKRAEFTNTLNAITKGLPQTAPATPSAAKPPAAASTGKSDVALEPDSVGSDVLDELSTMRNGIVHQARQFAALFADLAFVGHWFRTELSDPDSRNALFDAFGRAGLIILLAMAAERGLSIALRRPLNSITARAVDAEHRLNQRAAQVQAEDDTPTPAGETQAERTVQDTRRQDDRKQVETLRIIRRIPFSLLHLLTKLLPVALFLGIGYAGATLLGGSEQAELVTLTLANAYAAARGIYLLVETVMVPKSPTIRLCSASDRTARIVTRWWNVLVAMPSIVVCLSTLGGLFHLAPRGTEALIRALVLAEHLMIAVFIWRIRHQVAAALHPPARFQKSSFWQFVGRLAQLWWLPAMVFDLALWLVWATQVRGGYTWIWRTAVMTVVVIVISRMLALLLFGVQNRLFHISDDVETRYPGLRARADYYYPYARRALSALLIFATGVVLLQSWGIPAVAFFLHGDLGTRIVAAILSVMVAFTVAIVVWEAANAALQNQINRYESSEQVSRAIRLRTVLPIIRTVLLTVIVIIVAVTTLSQIGLNVAPLLTGAGIMGAAIAFGSQSLVKDFITGFFMLVENAMQVGDWVTAGGVSGTVEHLSIRTLRLRTVTGDVHIIPFSSVTSIANTSRDYNVVIVSFMLDLSESPDRVAGILAKVVTEMRADAQFAPMILSDFTFLGVENADGNGAKFLGSFRTTPGSKWKVWREYYRRLGLRMVAEGVKFPIPTAISLMSNFGSSPLLIGQAPSAPPANANTPPASPQSDPSHE</sequence>
<dbReference type="InterPro" id="IPR011014">
    <property type="entry name" value="MscS_channel_TM-2"/>
</dbReference>
<protein>
    <submittedName>
        <fullName evidence="13">Small conductance mechanosensitive channel</fullName>
    </submittedName>
</protein>
<evidence type="ECO:0000259" key="12">
    <source>
        <dbReference type="Pfam" id="PF25392"/>
    </source>
</evidence>
<dbReference type="Pfam" id="PF00924">
    <property type="entry name" value="MS_channel_2nd"/>
    <property type="match status" value="1"/>
</dbReference>
<dbReference type="EMBL" id="QQAW01000002">
    <property type="protein sequence ID" value="RDI39741.1"/>
    <property type="molecule type" value="Genomic_DNA"/>
</dbReference>